<keyword evidence="6 8" id="KW-0472">Membrane</keyword>
<accession>A0A0P7Z0I7</accession>
<sequence>MRFRRDTEDSSIPTIDLIPMLTVMMGVLAFFVVISVSLGSEQLIEVDLPPEPSEDTPIAEDSVKEAFIVEMDASGQQILNGQPINPEQLIAEMEAYLNSTQESIVYLVPSRELPYEQVMRFLGDMRSVGGDRVSLALEDKEDTAD</sequence>
<name>A0A0P7Z0I7_9CYAN</name>
<dbReference type="Pfam" id="PF02472">
    <property type="entry name" value="ExbD"/>
    <property type="match status" value="1"/>
</dbReference>
<keyword evidence="5 8" id="KW-1133">Transmembrane helix</keyword>
<comment type="similarity">
    <text evidence="2 7">Belongs to the ExbD/TolR family.</text>
</comment>
<keyword evidence="3" id="KW-1003">Cell membrane</keyword>
<evidence type="ECO:0000256" key="1">
    <source>
        <dbReference type="ARBA" id="ARBA00004162"/>
    </source>
</evidence>
<evidence type="ECO:0000313" key="10">
    <source>
        <dbReference type="Proteomes" id="UP000050465"/>
    </source>
</evidence>
<feature type="transmembrane region" description="Helical" evidence="8">
    <location>
        <begin position="21"/>
        <end position="40"/>
    </location>
</feature>
<keyword evidence="7" id="KW-0813">Transport</keyword>
<comment type="caution">
    <text evidence="9">The sequence shown here is derived from an EMBL/GenBank/DDBJ whole genome shotgun (WGS) entry which is preliminary data.</text>
</comment>
<protein>
    <submittedName>
        <fullName evidence="9">Biopolymer transport protein ExbD</fullName>
    </submittedName>
</protein>
<dbReference type="InterPro" id="IPR003400">
    <property type="entry name" value="ExbD"/>
</dbReference>
<proteinExistence type="inferred from homology"/>
<dbReference type="PANTHER" id="PTHR30558:SF3">
    <property type="entry name" value="BIOPOLYMER TRANSPORT PROTEIN EXBD-RELATED"/>
    <property type="match status" value="1"/>
</dbReference>
<gene>
    <name evidence="9" type="primary">exbD</name>
    <name evidence="9" type="ORF">HLUCCA11_02170</name>
</gene>
<dbReference type="GO" id="GO:0022857">
    <property type="term" value="F:transmembrane transporter activity"/>
    <property type="evidence" value="ECO:0007669"/>
    <property type="project" value="InterPro"/>
</dbReference>
<keyword evidence="4 7" id="KW-0812">Transmembrane</keyword>
<dbReference type="AlphaFoldDB" id="A0A0P7Z0I7"/>
<dbReference type="PANTHER" id="PTHR30558">
    <property type="entry name" value="EXBD MEMBRANE COMPONENT OF PMF-DRIVEN MACROMOLECULE IMPORT SYSTEM"/>
    <property type="match status" value="1"/>
</dbReference>
<dbReference type="Proteomes" id="UP000050465">
    <property type="component" value="Unassembled WGS sequence"/>
</dbReference>
<dbReference type="Gene3D" id="3.30.420.270">
    <property type="match status" value="1"/>
</dbReference>
<evidence type="ECO:0000313" key="9">
    <source>
        <dbReference type="EMBL" id="KPQ37260.1"/>
    </source>
</evidence>
<evidence type="ECO:0000256" key="3">
    <source>
        <dbReference type="ARBA" id="ARBA00022475"/>
    </source>
</evidence>
<evidence type="ECO:0000256" key="8">
    <source>
        <dbReference type="SAM" id="Phobius"/>
    </source>
</evidence>
<dbReference type="GO" id="GO:0005886">
    <property type="term" value="C:plasma membrane"/>
    <property type="evidence" value="ECO:0007669"/>
    <property type="project" value="UniProtKB-SubCell"/>
</dbReference>
<evidence type="ECO:0000256" key="2">
    <source>
        <dbReference type="ARBA" id="ARBA00005811"/>
    </source>
</evidence>
<dbReference type="PATRIC" id="fig|1666911.3.peg.1664"/>
<keyword evidence="7" id="KW-0653">Protein transport</keyword>
<evidence type="ECO:0000256" key="4">
    <source>
        <dbReference type="ARBA" id="ARBA00022692"/>
    </source>
</evidence>
<comment type="subcellular location">
    <subcellularLocation>
        <location evidence="1">Cell membrane</location>
        <topology evidence="1">Single-pass membrane protein</topology>
    </subcellularLocation>
    <subcellularLocation>
        <location evidence="7">Cell membrane</location>
        <topology evidence="7">Single-pass type II membrane protein</topology>
    </subcellularLocation>
</comment>
<evidence type="ECO:0000256" key="6">
    <source>
        <dbReference type="ARBA" id="ARBA00023136"/>
    </source>
</evidence>
<dbReference type="GO" id="GO:0015031">
    <property type="term" value="P:protein transport"/>
    <property type="evidence" value="ECO:0007669"/>
    <property type="project" value="UniProtKB-KW"/>
</dbReference>
<organism evidence="9 10">
    <name type="scientific">Phormidesmis priestleyi Ana</name>
    <dbReference type="NCBI Taxonomy" id="1666911"/>
    <lineage>
        <taxon>Bacteria</taxon>
        <taxon>Bacillati</taxon>
        <taxon>Cyanobacteriota</taxon>
        <taxon>Cyanophyceae</taxon>
        <taxon>Leptolyngbyales</taxon>
        <taxon>Leptolyngbyaceae</taxon>
        <taxon>Phormidesmis</taxon>
    </lineage>
</organism>
<evidence type="ECO:0000256" key="7">
    <source>
        <dbReference type="RuleBase" id="RU003879"/>
    </source>
</evidence>
<dbReference type="EMBL" id="LJZR01000002">
    <property type="protein sequence ID" value="KPQ37260.1"/>
    <property type="molecule type" value="Genomic_DNA"/>
</dbReference>
<reference evidence="9 10" key="1">
    <citation type="submission" date="2015-09" db="EMBL/GenBank/DDBJ databases">
        <title>Identification and resolution of microdiversity through metagenomic sequencing of parallel consortia.</title>
        <authorList>
            <person name="Nelson W.C."/>
            <person name="Romine M.F."/>
            <person name="Lindemann S.R."/>
        </authorList>
    </citation>
    <scope>NUCLEOTIDE SEQUENCE [LARGE SCALE GENOMIC DNA]</scope>
    <source>
        <strain evidence="9">Ana</strain>
    </source>
</reference>
<evidence type="ECO:0000256" key="5">
    <source>
        <dbReference type="ARBA" id="ARBA00022989"/>
    </source>
</evidence>
<dbReference type="STRING" id="1666911.HLUCCA11_02170"/>